<proteinExistence type="predicted"/>
<dbReference type="STRING" id="41067.A0A2I2EXZ7"/>
<reference evidence="2 3" key="1">
    <citation type="submission" date="2017-12" db="EMBL/GenBank/DDBJ databases">
        <authorList>
            <consortium name="DOE Joint Genome Institute"/>
            <person name="Haridas S."/>
            <person name="Kjaerbolling I."/>
            <person name="Vesth T.C."/>
            <person name="Frisvad J.C."/>
            <person name="Nybo J.L."/>
            <person name="Theobald S."/>
            <person name="Kuo A."/>
            <person name="Bowyer P."/>
            <person name="Matsuda Y."/>
            <person name="Mondo S."/>
            <person name="Lyhne E.K."/>
            <person name="Kogle M.E."/>
            <person name="Clum A."/>
            <person name="Lipzen A."/>
            <person name="Salamov A."/>
            <person name="Ngan C.Y."/>
            <person name="Daum C."/>
            <person name="Chiniquy J."/>
            <person name="Barry K."/>
            <person name="LaButti K."/>
            <person name="Simmons B.A."/>
            <person name="Magnuson J.K."/>
            <person name="Mortensen U.H."/>
            <person name="Larsen T.O."/>
            <person name="Grigoriev I.V."/>
            <person name="Baker S.E."/>
            <person name="Andersen M.R."/>
            <person name="Nordberg H.P."/>
            <person name="Cantor M.N."/>
            <person name="Hua S.X."/>
        </authorList>
    </citation>
    <scope>NUCLEOTIDE SEQUENCE [LARGE SCALE GENOMIC DNA]</scope>
    <source>
        <strain evidence="2 3">CBS 102.13</strain>
    </source>
</reference>
<keyword evidence="3" id="KW-1185">Reference proteome</keyword>
<protein>
    <submittedName>
        <fullName evidence="2">Uncharacterized protein</fullName>
    </submittedName>
</protein>
<dbReference type="GeneID" id="36526638"/>
<sequence length="352" mass="39998">MWYEDTCRSVGLDILVDELETLIEKDKFTKGLLSPHVLERFSGISSLSLCQRQLLGFQPWAASFEITMARQKDELLEDVRETLKDWTPFTKMIDAAGLAGMGNPTDGRFYYPVDKRRTRETTAAMQQAEAKLDAFWRRVDTIYTDKNGLFPHPAVRNLLSNERILSRTPGWVDDGPAPPTLGTSDTEKGHLPLSQMHFELERRTQEIIQPDGDSLAHRPKSKLRGTTRLPHVAAVLADDAPSHGPNVQPTFAVDKRALRVFSTVFYAPCRTSQPGEVAWTDFLHAMASTGFSAEKLYGSVWQFTPRALDIERGIQFHEPHPQGKIPFRMARRYGRRLNRAYGWHGGMFRLEN</sequence>
<evidence type="ECO:0000256" key="1">
    <source>
        <dbReference type="SAM" id="MobiDB-lite"/>
    </source>
</evidence>
<dbReference type="PANTHER" id="PTHR40788:SF2">
    <property type="entry name" value="CLR5 DOMAIN-CONTAINING PROTEIN"/>
    <property type="match status" value="1"/>
</dbReference>
<evidence type="ECO:0000313" key="2">
    <source>
        <dbReference type="EMBL" id="PLB33242.1"/>
    </source>
</evidence>
<dbReference type="PANTHER" id="PTHR40788">
    <property type="entry name" value="CLR5 DOMAIN-CONTAINING PROTEIN-RELATED"/>
    <property type="match status" value="1"/>
</dbReference>
<gene>
    <name evidence="2" type="ORF">BDW47DRAFT_6308</name>
</gene>
<dbReference type="EMBL" id="KZ559217">
    <property type="protein sequence ID" value="PLB33242.1"/>
    <property type="molecule type" value="Genomic_DNA"/>
</dbReference>
<evidence type="ECO:0000313" key="3">
    <source>
        <dbReference type="Proteomes" id="UP000234585"/>
    </source>
</evidence>
<dbReference type="RefSeq" id="XP_024667254.1">
    <property type="nucleotide sequence ID" value="XM_024819478.1"/>
</dbReference>
<accession>A0A2I2EXZ7</accession>
<dbReference type="AlphaFoldDB" id="A0A2I2EXZ7"/>
<feature type="region of interest" description="Disordered" evidence="1">
    <location>
        <begin position="169"/>
        <end position="189"/>
    </location>
</feature>
<dbReference type="OrthoDB" id="4510200at2759"/>
<organism evidence="2 3">
    <name type="scientific">Aspergillus candidus</name>
    <dbReference type="NCBI Taxonomy" id="41067"/>
    <lineage>
        <taxon>Eukaryota</taxon>
        <taxon>Fungi</taxon>
        <taxon>Dikarya</taxon>
        <taxon>Ascomycota</taxon>
        <taxon>Pezizomycotina</taxon>
        <taxon>Eurotiomycetes</taxon>
        <taxon>Eurotiomycetidae</taxon>
        <taxon>Eurotiales</taxon>
        <taxon>Aspergillaceae</taxon>
        <taxon>Aspergillus</taxon>
        <taxon>Aspergillus subgen. Circumdati</taxon>
    </lineage>
</organism>
<dbReference type="Proteomes" id="UP000234585">
    <property type="component" value="Unassembled WGS sequence"/>
</dbReference>
<name>A0A2I2EXZ7_ASPCN</name>